<dbReference type="InterPro" id="IPR017927">
    <property type="entry name" value="FAD-bd_FR_type"/>
</dbReference>
<organism evidence="3 4">
    <name type="scientific">Pelomonas dachongensis</name>
    <dbReference type="NCBI Taxonomy" id="3299029"/>
    <lineage>
        <taxon>Bacteria</taxon>
        <taxon>Pseudomonadati</taxon>
        <taxon>Pseudomonadota</taxon>
        <taxon>Betaproteobacteria</taxon>
        <taxon>Burkholderiales</taxon>
        <taxon>Sphaerotilaceae</taxon>
        <taxon>Roseateles</taxon>
    </lineage>
</organism>
<comment type="similarity">
    <text evidence="1">Belongs to the SIP oxidoreductase family.</text>
</comment>
<protein>
    <submittedName>
        <fullName evidence="3">Siderophore-interacting protein</fullName>
    </submittedName>
</protein>
<sequence>MSDMTPVRRVQRVRHEIHRRELTVTDVQRRDGRFVVVTLQGDSLKSFVSSSFDDHVKLVLPHPDPGASGPLMRDYTPRAFDTQCGELVLEFALHGSGPFSTWAAQAAPGQTLTVAGPRGSMVIPTDYAWHWLVGDDTAWPAIARRLEELPADARVSLWLLMDDAPTLPARRPTSLDLHVLSTPAALLQALRGVSLPEGEGYVWCAGEAQAMTQLRELMLRDKGHPKEALKVAAYWKQGAEGFHARLDEEAPAQAD</sequence>
<evidence type="ECO:0000259" key="2">
    <source>
        <dbReference type="PROSITE" id="PS51384"/>
    </source>
</evidence>
<dbReference type="CDD" id="cd06193">
    <property type="entry name" value="siderophore_interacting"/>
    <property type="match status" value="1"/>
</dbReference>
<feature type="domain" description="FAD-binding FR-type" evidence="2">
    <location>
        <begin position="17"/>
        <end position="124"/>
    </location>
</feature>
<dbReference type="SUPFAM" id="SSF63380">
    <property type="entry name" value="Riboflavin synthase domain-like"/>
    <property type="match status" value="1"/>
</dbReference>
<evidence type="ECO:0000313" key="4">
    <source>
        <dbReference type="Proteomes" id="UP001606300"/>
    </source>
</evidence>
<evidence type="ECO:0000313" key="3">
    <source>
        <dbReference type="EMBL" id="MFG6414927.1"/>
    </source>
</evidence>
<keyword evidence="4" id="KW-1185">Reference proteome</keyword>
<dbReference type="InterPro" id="IPR007037">
    <property type="entry name" value="SIP_rossman_dom"/>
</dbReference>
<dbReference type="InterPro" id="IPR017938">
    <property type="entry name" value="Riboflavin_synthase-like_b-brl"/>
</dbReference>
<evidence type="ECO:0000256" key="1">
    <source>
        <dbReference type="ARBA" id="ARBA00035644"/>
    </source>
</evidence>
<dbReference type="InterPro" id="IPR039261">
    <property type="entry name" value="FNR_nucleotide-bd"/>
</dbReference>
<comment type="caution">
    <text evidence="3">The sequence shown here is derived from an EMBL/GenBank/DDBJ whole genome shotgun (WGS) entry which is preliminary data.</text>
</comment>
<gene>
    <name evidence="3" type="ORF">ACG02S_13590</name>
</gene>
<dbReference type="Proteomes" id="UP001606300">
    <property type="component" value="Unassembled WGS sequence"/>
</dbReference>
<reference evidence="3 4" key="1">
    <citation type="submission" date="2024-09" db="EMBL/GenBank/DDBJ databases">
        <title>Novel species of the genus Pelomonas and Roseateles isolated from streams.</title>
        <authorList>
            <person name="Lu H."/>
        </authorList>
    </citation>
    <scope>NUCLEOTIDE SEQUENCE [LARGE SCALE GENOMIC DNA]</scope>
    <source>
        <strain evidence="3 4">DC23W</strain>
    </source>
</reference>
<dbReference type="PROSITE" id="PS51384">
    <property type="entry name" value="FAD_FR"/>
    <property type="match status" value="1"/>
</dbReference>
<dbReference type="InterPro" id="IPR013113">
    <property type="entry name" value="SIP_FAD-bd"/>
</dbReference>
<name>A0ABW7EN67_9BURK</name>
<dbReference type="Pfam" id="PF08021">
    <property type="entry name" value="FAD_binding_9"/>
    <property type="match status" value="1"/>
</dbReference>
<dbReference type="Gene3D" id="3.40.50.80">
    <property type="entry name" value="Nucleotide-binding domain of ferredoxin-NADP reductase (FNR) module"/>
    <property type="match status" value="1"/>
</dbReference>
<proteinExistence type="inferred from homology"/>
<dbReference type="InterPro" id="IPR039374">
    <property type="entry name" value="SIP_fam"/>
</dbReference>
<dbReference type="PANTHER" id="PTHR30157">
    <property type="entry name" value="FERRIC REDUCTASE, NADPH-DEPENDENT"/>
    <property type="match status" value="1"/>
</dbReference>
<dbReference type="PANTHER" id="PTHR30157:SF0">
    <property type="entry name" value="NADPH-DEPENDENT FERRIC-CHELATE REDUCTASE"/>
    <property type="match status" value="1"/>
</dbReference>
<dbReference type="EMBL" id="JBIGHY010000004">
    <property type="protein sequence ID" value="MFG6414927.1"/>
    <property type="molecule type" value="Genomic_DNA"/>
</dbReference>
<dbReference type="Gene3D" id="2.40.30.10">
    <property type="entry name" value="Translation factors"/>
    <property type="match status" value="1"/>
</dbReference>
<accession>A0ABW7EN67</accession>
<dbReference type="Pfam" id="PF04954">
    <property type="entry name" value="SIP"/>
    <property type="match status" value="1"/>
</dbReference>